<evidence type="ECO:0000256" key="4">
    <source>
        <dbReference type="ARBA" id="ARBA00023052"/>
    </source>
</evidence>
<reference evidence="10 11" key="1">
    <citation type="submission" date="2019-01" db="EMBL/GenBank/DDBJ databases">
        <title>Lacunisphaera sp. strain TWA-58.</title>
        <authorList>
            <person name="Chen W.-M."/>
        </authorList>
    </citation>
    <scope>NUCLEOTIDE SEQUENCE [LARGE SCALE GENOMIC DNA]</scope>
    <source>
        <strain evidence="10 11">TWA-58</strain>
    </source>
</reference>
<comment type="pathway">
    <text evidence="6">Quinol/quinone metabolism; 1,4-dihydroxy-2-naphthoate biosynthesis; 1,4-dihydroxy-2-naphthoate from chorismate: step 2/7.</text>
</comment>
<dbReference type="InterPro" id="IPR011766">
    <property type="entry name" value="TPP_enzyme_TPP-bd"/>
</dbReference>
<evidence type="ECO:0000256" key="6">
    <source>
        <dbReference type="HAMAP-Rule" id="MF_01659"/>
    </source>
</evidence>
<dbReference type="PANTHER" id="PTHR42916:SF1">
    <property type="entry name" value="PROTEIN PHYLLO, CHLOROPLASTIC"/>
    <property type="match status" value="1"/>
</dbReference>
<feature type="domain" description="Menaquinone biosynthesis protein MenD middle" evidence="9">
    <location>
        <begin position="226"/>
        <end position="378"/>
    </location>
</feature>
<dbReference type="UniPathway" id="UPA00079"/>
<evidence type="ECO:0000259" key="7">
    <source>
        <dbReference type="Pfam" id="PF02775"/>
    </source>
</evidence>
<dbReference type="EC" id="2.2.1.9" evidence="6"/>
<dbReference type="Gene3D" id="3.40.50.970">
    <property type="match status" value="2"/>
</dbReference>
<comment type="cofactor">
    <cofactor evidence="6">
        <name>Mg(2+)</name>
        <dbReference type="ChEBI" id="CHEBI:18420"/>
    </cofactor>
    <cofactor evidence="6">
        <name>Mn(2+)</name>
        <dbReference type="ChEBI" id="CHEBI:29035"/>
    </cofactor>
</comment>
<keyword evidence="5 6" id="KW-0464">Manganese</keyword>
<keyword evidence="3 6" id="KW-0460">Magnesium</keyword>
<name>A0A4Q1CC67_9BACT</name>
<dbReference type="GO" id="GO:0009234">
    <property type="term" value="P:menaquinone biosynthetic process"/>
    <property type="evidence" value="ECO:0007669"/>
    <property type="project" value="UniProtKB-UniRule"/>
</dbReference>
<organism evidence="10 11">
    <name type="scientific">Oleiharenicola lentus</name>
    <dbReference type="NCBI Taxonomy" id="2508720"/>
    <lineage>
        <taxon>Bacteria</taxon>
        <taxon>Pseudomonadati</taxon>
        <taxon>Verrucomicrobiota</taxon>
        <taxon>Opitutia</taxon>
        <taxon>Opitutales</taxon>
        <taxon>Opitutaceae</taxon>
        <taxon>Oleiharenicola</taxon>
    </lineage>
</organism>
<evidence type="ECO:0000259" key="8">
    <source>
        <dbReference type="Pfam" id="PF02776"/>
    </source>
</evidence>
<comment type="caution">
    <text evidence="10">The sequence shown here is derived from an EMBL/GenBank/DDBJ whole genome shotgun (WGS) entry which is preliminary data.</text>
</comment>
<dbReference type="Pfam" id="PF16582">
    <property type="entry name" value="TPP_enzyme_M_2"/>
    <property type="match status" value="1"/>
</dbReference>
<keyword evidence="4 6" id="KW-0786">Thiamine pyrophosphate</keyword>
<dbReference type="HAMAP" id="MF_01659">
    <property type="entry name" value="MenD"/>
    <property type="match status" value="1"/>
</dbReference>
<protein>
    <recommendedName>
        <fullName evidence="6">2-succinyl-5-enolpyruvyl-6-hydroxy-3-cyclohexene-1-carboxylate synthase</fullName>
        <shortName evidence="6">SEPHCHC synthase</shortName>
        <ecNumber evidence="6">2.2.1.9</ecNumber>
    </recommendedName>
    <alternativeName>
        <fullName evidence="6">Menaquinone biosynthesis protein MenD</fullName>
    </alternativeName>
</protein>
<dbReference type="EMBL" id="SDHX01000001">
    <property type="protein sequence ID" value="RXK56713.1"/>
    <property type="molecule type" value="Genomic_DNA"/>
</dbReference>
<dbReference type="PANTHER" id="PTHR42916">
    <property type="entry name" value="2-SUCCINYL-5-ENOLPYRUVYL-6-HYDROXY-3-CYCLOHEXENE-1-CARBOXYLATE SYNTHASE"/>
    <property type="match status" value="1"/>
</dbReference>
<dbReference type="CDD" id="cd07037">
    <property type="entry name" value="TPP_PYR_MenD"/>
    <property type="match status" value="1"/>
</dbReference>
<evidence type="ECO:0000256" key="2">
    <source>
        <dbReference type="ARBA" id="ARBA00022723"/>
    </source>
</evidence>
<feature type="domain" description="Thiamine pyrophosphate enzyme N-terminal TPP-binding" evidence="8">
    <location>
        <begin position="21"/>
        <end position="132"/>
    </location>
</feature>
<dbReference type="GO" id="GO:0030145">
    <property type="term" value="F:manganese ion binding"/>
    <property type="evidence" value="ECO:0007669"/>
    <property type="project" value="UniProtKB-UniRule"/>
</dbReference>
<keyword evidence="2 6" id="KW-0479">Metal-binding</keyword>
<evidence type="ECO:0000259" key="9">
    <source>
        <dbReference type="Pfam" id="PF16582"/>
    </source>
</evidence>
<dbReference type="Pfam" id="PF02776">
    <property type="entry name" value="TPP_enzyme_N"/>
    <property type="match status" value="1"/>
</dbReference>
<dbReference type="SUPFAM" id="SSF52518">
    <property type="entry name" value="Thiamin diphosphate-binding fold (THDP-binding)"/>
    <property type="match status" value="2"/>
</dbReference>
<comment type="cofactor">
    <cofactor evidence="6">
        <name>thiamine diphosphate</name>
        <dbReference type="ChEBI" id="CHEBI:58937"/>
    </cofactor>
    <text evidence="6">Binds 1 thiamine pyrophosphate per subunit.</text>
</comment>
<evidence type="ECO:0000313" key="10">
    <source>
        <dbReference type="EMBL" id="RXK56713.1"/>
    </source>
</evidence>
<comment type="function">
    <text evidence="6">Catalyzes the thiamine diphosphate-dependent decarboxylation of 2-oxoglutarate and the subsequent addition of the resulting succinic semialdehyde-thiamine pyrophosphate anion to isochorismate to yield 2-succinyl-5-enolpyruvyl-6-hydroxy-3-cyclohexene-1-carboxylate (SEPHCHC).</text>
</comment>
<comment type="subunit">
    <text evidence="6">Homodimer.</text>
</comment>
<dbReference type="InterPro" id="IPR004433">
    <property type="entry name" value="MenaQ_synth_MenD"/>
</dbReference>
<accession>A0A4Q1CC67</accession>
<dbReference type="Gene3D" id="3.40.50.1220">
    <property type="entry name" value="TPP-binding domain"/>
    <property type="match status" value="1"/>
</dbReference>
<comment type="similarity">
    <text evidence="6">Belongs to the TPP enzyme family. MenD subfamily.</text>
</comment>
<dbReference type="UniPathway" id="UPA01057">
    <property type="reaction ID" value="UER00164"/>
</dbReference>
<dbReference type="OrthoDB" id="9791859at2"/>
<dbReference type="RefSeq" id="WP_129048079.1">
    <property type="nucleotide sequence ID" value="NZ_SDHX01000001.1"/>
</dbReference>
<dbReference type="InterPro" id="IPR029061">
    <property type="entry name" value="THDP-binding"/>
</dbReference>
<keyword evidence="1 6" id="KW-0808">Transferase</keyword>
<gene>
    <name evidence="6 10" type="primary">menD</name>
    <name evidence="10" type="ORF">ESB00_12840</name>
</gene>
<dbReference type="NCBIfam" id="TIGR00173">
    <property type="entry name" value="menD"/>
    <property type="match status" value="1"/>
</dbReference>
<dbReference type="GO" id="GO:0030976">
    <property type="term" value="F:thiamine pyrophosphate binding"/>
    <property type="evidence" value="ECO:0007669"/>
    <property type="project" value="UniProtKB-UniRule"/>
</dbReference>
<keyword evidence="6" id="KW-0474">Menaquinone biosynthesis</keyword>
<proteinExistence type="inferred from homology"/>
<comment type="pathway">
    <text evidence="6">Quinol/quinone metabolism; menaquinone biosynthesis.</text>
</comment>
<dbReference type="Proteomes" id="UP000290218">
    <property type="component" value="Unassembled WGS sequence"/>
</dbReference>
<dbReference type="CDD" id="cd02009">
    <property type="entry name" value="TPP_SHCHC_synthase"/>
    <property type="match status" value="1"/>
</dbReference>
<comment type="catalytic activity">
    <reaction evidence="6">
        <text>isochorismate + 2-oxoglutarate + H(+) = 5-enolpyruvoyl-6-hydroxy-2-succinyl-cyclohex-3-ene-1-carboxylate + CO2</text>
        <dbReference type="Rhea" id="RHEA:25593"/>
        <dbReference type="ChEBI" id="CHEBI:15378"/>
        <dbReference type="ChEBI" id="CHEBI:16526"/>
        <dbReference type="ChEBI" id="CHEBI:16810"/>
        <dbReference type="ChEBI" id="CHEBI:29780"/>
        <dbReference type="ChEBI" id="CHEBI:58818"/>
        <dbReference type="EC" id="2.2.1.9"/>
    </reaction>
</comment>
<dbReference type="AlphaFoldDB" id="A0A4Q1CC67"/>
<dbReference type="Pfam" id="PF02775">
    <property type="entry name" value="TPP_enzyme_C"/>
    <property type="match status" value="1"/>
</dbReference>
<dbReference type="InterPro" id="IPR032264">
    <property type="entry name" value="MenD_middle"/>
</dbReference>
<evidence type="ECO:0000313" key="11">
    <source>
        <dbReference type="Proteomes" id="UP000290218"/>
    </source>
</evidence>
<dbReference type="PIRSF" id="PIRSF004983">
    <property type="entry name" value="MenD"/>
    <property type="match status" value="1"/>
</dbReference>
<evidence type="ECO:0000256" key="3">
    <source>
        <dbReference type="ARBA" id="ARBA00022842"/>
    </source>
</evidence>
<evidence type="ECO:0000256" key="5">
    <source>
        <dbReference type="ARBA" id="ARBA00023211"/>
    </source>
</evidence>
<evidence type="ECO:0000256" key="1">
    <source>
        <dbReference type="ARBA" id="ARBA00022679"/>
    </source>
</evidence>
<sequence length="579" mass="62271">MKPAPASTLDFRNTNTLWCSVLVETLVRCGLRQAVISPGSRSAPLTFALARHAGIETIPVLDERSASFFALGLAKQHRRPVALVCTSGTAAANFLPAVVEAHESGVPLLVLTADRPPELRDCHSGQTIDQVKIYGGYVNFQHELAVPQATLQMLRYLRQTVAYAFARTSLPAAGAVHLNCPFRDPLVPLPDQAALPTASEMRGFFDGLRPPAGPVATGLAGGLRFKQRGIIVVGPIESAAGGRCAENVGRISRALGWPVLADALSPVRMQARSAGAVVAHYDTMLRNDKVATMLRPEQVICLGGWPTSKVLRMWLQQADPEVVLVTDRATNEDALHLRTRVESANPAVWGGHFRGRRALSGYAKEWLRTDARVGRALNAALKSVKNLVEPVWPALLAASLPAGTPCFFASSMPVRDAEYLWPLGNRGQRIFFNRGANGIDGTLSTALGVAHGGAPATLVTGDLSLLHDTNGFLTVPKLRGSLTILLINNNGGGIFGHLPVAQFEPPFEEFFATPQNVDFARLCATYGVAHRVVKSAAHLAQALAKLPQRGVRVLELRTDRRRDAAWRKETFAAVAAKLA</sequence>
<feature type="domain" description="Thiamine pyrophosphate enzyme TPP-binding" evidence="7">
    <location>
        <begin position="429"/>
        <end position="550"/>
    </location>
</feature>
<dbReference type="GO" id="GO:0070204">
    <property type="term" value="F:2-succinyl-5-enolpyruvyl-6-hydroxy-3-cyclohexene-1-carboxylic-acid synthase activity"/>
    <property type="evidence" value="ECO:0007669"/>
    <property type="project" value="UniProtKB-UniRule"/>
</dbReference>
<keyword evidence="11" id="KW-1185">Reference proteome</keyword>
<dbReference type="GO" id="GO:0000287">
    <property type="term" value="F:magnesium ion binding"/>
    <property type="evidence" value="ECO:0007669"/>
    <property type="project" value="UniProtKB-UniRule"/>
</dbReference>
<dbReference type="InterPro" id="IPR012001">
    <property type="entry name" value="Thiamin_PyroP_enz_TPP-bd_dom"/>
</dbReference>